<proteinExistence type="predicted"/>
<evidence type="ECO:0000313" key="1">
    <source>
        <dbReference type="EMBL" id="BBL62380.1"/>
    </source>
</evidence>
<protein>
    <submittedName>
        <fullName evidence="1">Uncharacterized protein</fullName>
    </submittedName>
</protein>
<sequence>MDCPECGNKMNQLCKMDLDDILLMMKDKMVTGEFKSPSEDKVTGYVCMECGNRYKKERE</sequence>
<gene>
    <name evidence="1" type="ORF">MarbSA_14200</name>
</gene>
<keyword evidence="2" id="KW-1185">Reference proteome</keyword>
<name>A0ACA8R515_METAZ</name>
<dbReference type="Proteomes" id="UP000825015">
    <property type="component" value="Chromosome"/>
</dbReference>
<dbReference type="EMBL" id="AP019779">
    <property type="protein sequence ID" value="BBL62380.1"/>
    <property type="molecule type" value="Genomic_DNA"/>
</dbReference>
<reference evidence="1" key="1">
    <citation type="submission" date="2019-06" db="EMBL/GenBank/DDBJ databases">
        <title>Complete genome sequence of Methanobrevibacter arboriphilus strain SA.</title>
        <authorList>
            <person name="Asakawa S."/>
        </authorList>
    </citation>
    <scope>NUCLEOTIDE SEQUENCE</scope>
    <source>
        <strain evidence="1">SA</strain>
    </source>
</reference>
<organism evidence="1 2">
    <name type="scientific">Methanobrevibacter arboriphilus</name>
    <dbReference type="NCBI Taxonomy" id="39441"/>
    <lineage>
        <taxon>Archaea</taxon>
        <taxon>Methanobacteriati</taxon>
        <taxon>Methanobacteriota</taxon>
        <taxon>Methanomada group</taxon>
        <taxon>Methanobacteria</taxon>
        <taxon>Methanobacteriales</taxon>
        <taxon>Methanobacteriaceae</taxon>
        <taxon>Methanobrevibacter</taxon>
    </lineage>
</organism>
<accession>A0ACA8R515</accession>
<evidence type="ECO:0000313" key="2">
    <source>
        <dbReference type="Proteomes" id="UP000825015"/>
    </source>
</evidence>